<evidence type="ECO:0000256" key="1">
    <source>
        <dbReference type="SAM" id="SignalP"/>
    </source>
</evidence>
<dbReference type="PANTHER" id="PTHR39599:SF2">
    <property type="entry name" value="ANCHORED PROTEIN, PUTATIVE (AFU_ORTHOLOGUE AFUA_1G09650)-RELATED"/>
    <property type="match status" value="1"/>
</dbReference>
<protein>
    <recommendedName>
        <fullName evidence="4">GPI anchored protein</fullName>
    </recommendedName>
</protein>
<sequence length="509" mass="52518">MRHLINFLSLPNSLLLLLSVSPSPVTPDKSWPYNLPKHLKYFPEDEVHMKRGLKVQERLAWESPIGVKKMSADEGEMFFLDYWLFEGEQEVENIDRRDPLNPRRREQAFSQHPHNRLSSGQLLDNSSASSPIFSPLRPHSGQTGLHEYYNRYVQRDALIERDFRCPDGTNNCSSIGQPDSCCSTTDTCISIPDTGYGTVGCCPIGQTCAGSISCDVANGYSSCPNSPNGGCCLPGYGCFDVGCVITSTSTTTTAAPTTTILASPSSSLLASSSVPVSSIAASSVAASSSAPISSTAIVVVPTTPSSSSAYTCSSGWHSCPVNLGGGCCQSGRECGSGIICLGGSTSTSSYVTPSAPVRPTSDSGTITTSTGSSVSLCPTGFYVCSAYYPTGCCRVGRDCATSSCPAAASTDVVVSNGITIIAPSGAGFATTAAAQGGTCPSGWYSCAASLGGNCCLNGYSCGAQCTATGTGGQTQVAGKVAPSAANNIETWMWPIVAGAAAVGIGMIIL</sequence>
<feature type="chain" id="PRO_5034344275" description="GPI anchored protein" evidence="1">
    <location>
        <begin position="23"/>
        <end position="509"/>
    </location>
</feature>
<keyword evidence="1" id="KW-0732">Signal</keyword>
<evidence type="ECO:0008006" key="4">
    <source>
        <dbReference type="Google" id="ProtNLM"/>
    </source>
</evidence>
<reference evidence="2 3" key="1">
    <citation type="journal article" date="2016" name="Nat. Commun.">
        <title>Ectomycorrhizal ecology is imprinted in the genome of the dominant symbiotic fungus Cenococcum geophilum.</title>
        <authorList>
            <consortium name="DOE Joint Genome Institute"/>
            <person name="Peter M."/>
            <person name="Kohler A."/>
            <person name="Ohm R.A."/>
            <person name="Kuo A."/>
            <person name="Krutzmann J."/>
            <person name="Morin E."/>
            <person name="Arend M."/>
            <person name="Barry K.W."/>
            <person name="Binder M."/>
            <person name="Choi C."/>
            <person name="Clum A."/>
            <person name="Copeland A."/>
            <person name="Grisel N."/>
            <person name="Haridas S."/>
            <person name="Kipfer T."/>
            <person name="LaButti K."/>
            <person name="Lindquist E."/>
            <person name="Lipzen A."/>
            <person name="Maire R."/>
            <person name="Meier B."/>
            <person name="Mihaltcheva S."/>
            <person name="Molinier V."/>
            <person name="Murat C."/>
            <person name="Poggeler S."/>
            <person name="Quandt C.A."/>
            <person name="Sperisen C."/>
            <person name="Tritt A."/>
            <person name="Tisserant E."/>
            <person name="Crous P.W."/>
            <person name="Henrissat B."/>
            <person name="Nehls U."/>
            <person name="Egli S."/>
            <person name="Spatafora J.W."/>
            <person name="Grigoriev I.V."/>
            <person name="Martin F.M."/>
        </authorList>
    </citation>
    <scope>NUCLEOTIDE SEQUENCE [LARGE SCALE GENOMIC DNA]</scope>
    <source>
        <strain evidence="2 3">CBS 207.34</strain>
    </source>
</reference>
<name>A0A8E2FC63_9PEZI</name>
<accession>A0A8E2FC63</accession>
<dbReference type="OrthoDB" id="2426396at2759"/>
<dbReference type="AlphaFoldDB" id="A0A8E2FC63"/>
<evidence type="ECO:0000313" key="3">
    <source>
        <dbReference type="Proteomes" id="UP000250140"/>
    </source>
</evidence>
<organism evidence="2 3">
    <name type="scientific">Glonium stellatum</name>
    <dbReference type="NCBI Taxonomy" id="574774"/>
    <lineage>
        <taxon>Eukaryota</taxon>
        <taxon>Fungi</taxon>
        <taxon>Dikarya</taxon>
        <taxon>Ascomycota</taxon>
        <taxon>Pezizomycotina</taxon>
        <taxon>Dothideomycetes</taxon>
        <taxon>Pleosporomycetidae</taxon>
        <taxon>Gloniales</taxon>
        <taxon>Gloniaceae</taxon>
        <taxon>Glonium</taxon>
    </lineage>
</organism>
<dbReference type="PANTHER" id="PTHR39599">
    <property type="entry name" value="GPI-ANCHORED PROTEIN (EUROFUNG)-RELATED-RELATED"/>
    <property type="match status" value="1"/>
</dbReference>
<proteinExistence type="predicted"/>
<evidence type="ECO:0000313" key="2">
    <source>
        <dbReference type="EMBL" id="OCL14497.1"/>
    </source>
</evidence>
<gene>
    <name evidence="2" type="ORF">AOQ84DRAFT_371235</name>
</gene>
<dbReference type="EMBL" id="KV748566">
    <property type="protein sequence ID" value="OCL14497.1"/>
    <property type="molecule type" value="Genomic_DNA"/>
</dbReference>
<feature type="signal peptide" evidence="1">
    <location>
        <begin position="1"/>
        <end position="22"/>
    </location>
</feature>
<keyword evidence="3" id="KW-1185">Reference proteome</keyword>
<dbReference type="Proteomes" id="UP000250140">
    <property type="component" value="Unassembled WGS sequence"/>
</dbReference>